<protein>
    <submittedName>
        <fullName evidence="1">DUF2971 domain-containing protein</fullName>
    </submittedName>
</protein>
<gene>
    <name evidence="1" type="ORF">GK091_12955</name>
</gene>
<dbReference type="RefSeq" id="WP_164038452.1">
    <property type="nucleotide sequence ID" value="NZ_JAAGNZ010000001.1"/>
</dbReference>
<proteinExistence type="predicted"/>
<organism evidence="1 2">
    <name type="scientific">Spirosoma agri</name>
    <dbReference type="NCBI Taxonomy" id="1987381"/>
    <lineage>
        <taxon>Bacteria</taxon>
        <taxon>Pseudomonadati</taxon>
        <taxon>Bacteroidota</taxon>
        <taxon>Cytophagia</taxon>
        <taxon>Cytophagales</taxon>
        <taxon>Cytophagaceae</taxon>
        <taxon>Spirosoma</taxon>
    </lineage>
</organism>
<comment type="caution">
    <text evidence="1">The sequence shown here is derived from an EMBL/GenBank/DDBJ whole genome shotgun (WGS) entry which is preliminary data.</text>
</comment>
<dbReference type="AlphaFoldDB" id="A0A6M0IIY1"/>
<reference evidence="1 2" key="1">
    <citation type="submission" date="2020-02" db="EMBL/GenBank/DDBJ databases">
        <title>Draft genome sequence of two Spirosoma agri KCTC 52727 and Spirosoma terrae KCTC 52035.</title>
        <authorList>
            <person name="Rojas J."/>
            <person name="Ambika Manirajan B."/>
            <person name="Ratering S."/>
            <person name="Suarez C."/>
            <person name="Schnell S."/>
        </authorList>
    </citation>
    <scope>NUCLEOTIDE SEQUENCE [LARGE SCALE GENOMIC DNA]</scope>
    <source>
        <strain evidence="1 2">KCTC 52727</strain>
    </source>
</reference>
<name>A0A6M0IIY1_9BACT</name>
<evidence type="ECO:0000313" key="2">
    <source>
        <dbReference type="Proteomes" id="UP000477386"/>
    </source>
</evidence>
<evidence type="ECO:0000313" key="1">
    <source>
        <dbReference type="EMBL" id="NEU67792.1"/>
    </source>
</evidence>
<dbReference type="EMBL" id="JAAGNZ010000001">
    <property type="protein sequence ID" value="NEU67792.1"/>
    <property type="molecule type" value="Genomic_DNA"/>
</dbReference>
<accession>A0A6M0IIY1</accession>
<keyword evidence="2" id="KW-1185">Reference proteome</keyword>
<dbReference type="Proteomes" id="UP000477386">
    <property type="component" value="Unassembled WGS sequence"/>
</dbReference>
<sequence>MNKKEIEEAERMLFNVPIGENPKIWRYMDFTKYVSMLNSSKLHLTRCDQFEDQYEGYTPKQEVLKRLEEFKKEHTDKHKYTPEQSSELLKWVWEKFQRQYIFINCWHMNEYESAAMWKLYAKSNEAISIQTTYDKLRNALPMSCHVGKVKYIDYQVYTKEKDEKTYNVMFKRKSFEHEKELRVCYADVYDFEQAIKNPDSFEQDNPRTYEQVPINLSEIIEAVLIAPGAPRWFSDLVEDVTEKFDCHFPIIHSDLNKGPIY</sequence>